<reference evidence="1" key="1">
    <citation type="submission" date="2018-05" db="EMBL/GenBank/DDBJ databases">
        <authorList>
            <person name="Lanie J.A."/>
            <person name="Ng W.-L."/>
            <person name="Kazmierczak K.M."/>
            <person name="Andrzejewski T.M."/>
            <person name="Davidsen T.M."/>
            <person name="Wayne K.J."/>
            <person name="Tettelin H."/>
            <person name="Glass J.I."/>
            <person name="Rusch D."/>
            <person name="Podicherti R."/>
            <person name="Tsui H.-C.T."/>
            <person name="Winkler M.E."/>
        </authorList>
    </citation>
    <scope>NUCLEOTIDE SEQUENCE</scope>
</reference>
<dbReference type="EMBL" id="UINC01035474">
    <property type="protein sequence ID" value="SVB27937.1"/>
    <property type="molecule type" value="Genomic_DNA"/>
</dbReference>
<dbReference type="AlphaFoldDB" id="A0A382CRN2"/>
<dbReference type="Gene3D" id="2.60.120.620">
    <property type="entry name" value="q2cbj1_9rhob like domain"/>
    <property type="match status" value="1"/>
</dbReference>
<dbReference type="GO" id="GO:0016491">
    <property type="term" value="F:oxidoreductase activity"/>
    <property type="evidence" value="ECO:0007669"/>
    <property type="project" value="UniProtKB-ARBA"/>
</dbReference>
<accession>A0A382CRN2</accession>
<protein>
    <recommendedName>
        <fullName evidence="2">Fe2OG dioxygenase domain-containing protein</fullName>
    </recommendedName>
</protein>
<dbReference type="InterPro" id="IPR008775">
    <property type="entry name" value="Phytyl_CoA_dOase-like"/>
</dbReference>
<name>A0A382CRN2_9ZZZZ</name>
<dbReference type="Pfam" id="PF05721">
    <property type="entry name" value="PhyH"/>
    <property type="match status" value="1"/>
</dbReference>
<sequence length="270" mass="30964">MITEINDKQIADYQENGFLVYNGFLNKNEIIDLKNAINNSINEMGENKIAGREKSQKFEDKEGENYNETVYLQRINLWKINKYIKNFFTDKSLGEMLCKLAKVKKMRIWHDQTLQKNPWGNPTSWHLDNPKWSFYSKQSISIWIALDDATVKNGCLYFLPKSHKLAKYDNDVRIGRRIDELFEVYPEFRNINPVAAEMKAGDASFHNGLIAHAAGANMTNDNRAAMTCAFMPDGSTYNGQQNILSESYVSKLKIGDFLNNSLINPIVGDL</sequence>
<evidence type="ECO:0000313" key="1">
    <source>
        <dbReference type="EMBL" id="SVB27937.1"/>
    </source>
</evidence>
<dbReference type="GO" id="GO:0046872">
    <property type="term" value="F:metal ion binding"/>
    <property type="evidence" value="ECO:0007669"/>
    <property type="project" value="UniProtKB-ARBA"/>
</dbReference>
<proteinExistence type="predicted"/>
<organism evidence="1">
    <name type="scientific">marine metagenome</name>
    <dbReference type="NCBI Taxonomy" id="408172"/>
    <lineage>
        <taxon>unclassified sequences</taxon>
        <taxon>metagenomes</taxon>
        <taxon>ecological metagenomes</taxon>
    </lineage>
</organism>
<gene>
    <name evidence="1" type="ORF">METZ01_LOCUS180791</name>
</gene>
<dbReference type="PANTHER" id="PTHR20883">
    <property type="entry name" value="PHYTANOYL-COA DIOXYGENASE DOMAIN CONTAINING 1"/>
    <property type="match status" value="1"/>
</dbReference>
<dbReference type="PANTHER" id="PTHR20883:SF48">
    <property type="entry name" value="ECTOINE DIOXYGENASE"/>
    <property type="match status" value="1"/>
</dbReference>
<dbReference type="SUPFAM" id="SSF51197">
    <property type="entry name" value="Clavaminate synthase-like"/>
    <property type="match status" value="1"/>
</dbReference>
<evidence type="ECO:0008006" key="2">
    <source>
        <dbReference type="Google" id="ProtNLM"/>
    </source>
</evidence>